<gene>
    <name evidence="3" type="ORF">M3202_12300</name>
</gene>
<dbReference type="PANTHER" id="PTHR42760:SF133">
    <property type="entry name" value="3-OXOACYL-[ACYL-CARRIER-PROTEIN] REDUCTASE"/>
    <property type="match status" value="1"/>
</dbReference>
<comment type="caution">
    <text evidence="3">The sequence shown here is derived from an EMBL/GenBank/DDBJ whole genome shotgun (WGS) entry which is preliminary data.</text>
</comment>
<evidence type="ECO:0000313" key="4">
    <source>
        <dbReference type="Proteomes" id="UP001139179"/>
    </source>
</evidence>
<dbReference type="CDD" id="cd05233">
    <property type="entry name" value="SDR_c"/>
    <property type="match status" value="1"/>
</dbReference>
<dbReference type="PRINTS" id="PR00081">
    <property type="entry name" value="GDHRDH"/>
</dbReference>
<evidence type="ECO:0000256" key="1">
    <source>
        <dbReference type="ARBA" id="ARBA00006484"/>
    </source>
</evidence>
<evidence type="ECO:0000313" key="3">
    <source>
        <dbReference type="EMBL" id="MCM3714860.1"/>
    </source>
</evidence>
<sequence length="246" mass="26895">MDKRVVIVTGAAQGIGAAVSRAFAKSGAIVILADVELDRAREVVAGIRKQNGEAHPIRCDVRSEEQIIELVSHVQQQFGRIDVLINNAGKSQWCSPFDLSASAWDDILATNVRSVFLFSREAAKVMRKQKKGAIINIASTRAVMSEPHSEAYAASKGGIVALTHALAASFQEEGIRVNAISPGWIHTGKREELREQDHAQHFSKRVGEPDDIARACLFLADDDNSFINGENITIDGGMTRKMIYEQ</sequence>
<proteinExistence type="inferred from homology"/>
<comment type="similarity">
    <text evidence="1">Belongs to the short-chain dehydrogenases/reductases (SDR) family.</text>
</comment>
<dbReference type="GO" id="GO:0016616">
    <property type="term" value="F:oxidoreductase activity, acting on the CH-OH group of donors, NAD or NADP as acceptor"/>
    <property type="evidence" value="ECO:0007669"/>
    <property type="project" value="TreeGrafter"/>
</dbReference>
<dbReference type="InterPro" id="IPR020904">
    <property type="entry name" value="Sc_DH/Rdtase_CS"/>
</dbReference>
<dbReference type="InterPro" id="IPR002347">
    <property type="entry name" value="SDR_fam"/>
</dbReference>
<dbReference type="NCBIfam" id="NF005559">
    <property type="entry name" value="PRK07231.1"/>
    <property type="match status" value="1"/>
</dbReference>
<dbReference type="Pfam" id="PF13561">
    <property type="entry name" value="adh_short_C2"/>
    <property type="match status" value="1"/>
</dbReference>
<dbReference type="InterPro" id="IPR036291">
    <property type="entry name" value="NAD(P)-bd_dom_sf"/>
</dbReference>
<dbReference type="GO" id="GO:0006633">
    <property type="term" value="P:fatty acid biosynthetic process"/>
    <property type="evidence" value="ECO:0007669"/>
    <property type="project" value="TreeGrafter"/>
</dbReference>
<name>A0A9X2IP55_9BACI</name>
<dbReference type="AlphaFoldDB" id="A0A9X2IP55"/>
<dbReference type="RefSeq" id="WP_251223629.1">
    <property type="nucleotide sequence ID" value="NZ_JAMBOL010000010.1"/>
</dbReference>
<dbReference type="EMBL" id="JAMBOL010000010">
    <property type="protein sequence ID" value="MCM3714860.1"/>
    <property type="molecule type" value="Genomic_DNA"/>
</dbReference>
<keyword evidence="2" id="KW-0560">Oxidoreductase</keyword>
<dbReference type="GO" id="GO:0008206">
    <property type="term" value="P:bile acid metabolic process"/>
    <property type="evidence" value="ECO:0007669"/>
    <property type="project" value="UniProtKB-ARBA"/>
</dbReference>
<dbReference type="SUPFAM" id="SSF51735">
    <property type="entry name" value="NAD(P)-binding Rossmann-fold domains"/>
    <property type="match status" value="1"/>
</dbReference>
<reference evidence="3" key="1">
    <citation type="submission" date="2022-05" db="EMBL/GenBank/DDBJ databases">
        <title>Comparative Genomics of Spacecraft Associated Microbes.</title>
        <authorList>
            <person name="Tran M.T."/>
            <person name="Wright A."/>
            <person name="Seuylemezian A."/>
            <person name="Eisen J."/>
            <person name="Coil D."/>
        </authorList>
    </citation>
    <scope>NUCLEOTIDE SEQUENCE</scope>
    <source>
        <strain evidence="3">214.1.1</strain>
    </source>
</reference>
<organism evidence="3 4">
    <name type="scientific">Halalkalibacter oceani</name>
    <dbReference type="NCBI Taxonomy" id="1653776"/>
    <lineage>
        <taxon>Bacteria</taxon>
        <taxon>Bacillati</taxon>
        <taxon>Bacillota</taxon>
        <taxon>Bacilli</taxon>
        <taxon>Bacillales</taxon>
        <taxon>Bacillaceae</taxon>
        <taxon>Halalkalibacter</taxon>
    </lineage>
</organism>
<dbReference type="GO" id="GO:0048038">
    <property type="term" value="F:quinone binding"/>
    <property type="evidence" value="ECO:0007669"/>
    <property type="project" value="TreeGrafter"/>
</dbReference>
<dbReference type="PANTHER" id="PTHR42760">
    <property type="entry name" value="SHORT-CHAIN DEHYDROGENASES/REDUCTASES FAMILY MEMBER"/>
    <property type="match status" value="1"/>
</dbReference>
<dbReference type="PRINTS" id="PR00080">
    <property type="entry name" value="SDRFAMILY"/>
</dbReference>
<dbReference type="PROSITE" id="PS00061">
    <property type="entry name" value="ADH_SHORT"/>
    <property type="match status" value="1"/>
</dbReference>
<accession>A0A9X2IP55</accession>
<keyword evidence="4" id="KW-1185">Reference proteome</keyword>
<dbReference type="Proteomes" id="UP001139179">
    <property type="component" value="Unassembled WGS sequence"/>
</dbReference>
<protein>
    <submittedName>
        <fullName evidence="3">SDR family oxidoreductase</fullName>
    </submittedName>
</protein>
<dbReference type="Gene3D" id="3.40.50.720">
    <property type="entry name" value="NAD(P)-binding Rossmann-like Domain"/>
    <property type="match status" value="1"/>
</dbReference>
<evidence type="ECO:0000256" key="2">
    <source>
        <dbReference type="ARBA" id="ARBA00023002"/>
    </source>
</evidence>
<dbReference type="FunFam" id="3.40.50.720:FF:000084">
    <property type="entry name" value="Short-chain dehydrogenase reductase"/>
    <property type="match status" value="1"/>
</dbReference>